<dbReference type="CDD" id="cd02947">
    <property type="entry name" value="TRX_family"/>
    <property type="match status" value="1"/>
</dbReference>
<dbReference type="Pfam" id="PF00085">
    <property type="entry name" value="Thioredoxin"/>
    <property type="match status" value="1"/>
</dbReference>
<evidence type="ECO:0000313" key="5">
    <source>
        <dbReference type="EMBL" id="GBF87553.1"/>
    </source>
</evidence>
<evidence type="ECO:0000256" key="1">
    <source>
        <dbReference type="ARBA" id="ARBA00008987"/>
    </source>
</evidence>
<dbReference type="Gene3D" id="3.40.30.10">
    <property type="entry name" value="Glutaredoxin"/>
    <property type="match status" value="1"/>
</dbReference>
<dbReference type="GO" id="GO:0045454">
    <property type="term" value="P:cell redox homeostasis"/>
    <property type="evidence" value="ECO:0007669"/>
    <property type="project" value="TreeGrafter"/>
</dbReference>
<dbReference type="PANTHER" id="PTHR43601:SF32">
    <property type="entry name" value="THIOREDOXIN-LIKE 2-2, CHLOROPLASTIC"/>
    <property type="match status" value="1"/>
</dbReference>
<evidence type="ECO:0000256" key="3">
    <source>
        <dbReference type="SAM" id="MobiDB-lite"/>
    </source>
</evidence>
<evidence type="ECO:0000256" key="2">
    <source>
        <dbReference type="SAM" id="Coils"/>
    </source>
</evidence>
<feature type="compositionally biased region" description="Basic residues" evidence="3">
    <location>
        <begin position="28"/>
        <end position="37"/>
    </location>
</feature>
<keyword evidence="6" id="KW-1185">Reference proteome</keyword>
<accession>A0A2V0NPW6</accession>
<evidence type="ECO:0000313" key="6">
    <source>
        <dbReference type="Proteomes" id="UP000247498"/>
    </source>
</evidence>
<dbReference type="InParanoid" id="A0A2V0NPW6"/>
<sequence>MALASSSVLPVAPRAPAATAASAASAARARRSPRARAPRATGPMVEDAIAAQMEETQRRRAELRAEMAAVRRKAQEEAASLPWWEVDCPPNMVNVETVEQLASSLELAAAADKLAVVAFFSPECYGCRSLQPKLRQLARDSQERAVFLKVNGYTEELRDYCDRQGITQIPFFHFYRHGALVAAFSANMQPEKLRLLRRQLEVHSAPGADAEAAAERAASVSRA</sequence>
<dbReference type="Proteomes" id="UP000247498">
    <property type="component" value="Unassembled WGS sequence"/>
</dbReference>
<dbReference type="STRING" id="307507.A0A2V0NPW6"/>
<dbReference type="PANTHER" id="PTHR43601">
    <property type="entry name" value="THIOREDOXIN, MITOCHONDRIAL"/>
    <property type="match status" value="1"/>
</dbReference>
<dbReference type="InterPro" id="IPR036249">
    <property type="entry name" value="Thioredoxin-like_sf"/>
</dbReference>
<comment type="similarity">
    <text evidence="1">Belongs to the thioredoxin family.</text>
</comment>
<reference evidence="5 6" key="1">
    <citation type="journal article" date="2018" name="Sci. Rep.">
        <title>Raphidocelis subcapitata (=Pseudokirchneriella subcapitata) provides an insight into genome evolution and environmental adaptations in the Sphaeropleales.</title>
        <authorList>
            <person name="Suzuki S."/>
            <person name="Yamaguchi H."/>
            <person name="Nakajima N."/>
            <person name="Kawachi M."/>
        </authorList>
    </citation>
    <scope>NUCLEOTIDE SEQUENCE [LARGE SCALE GENOMIC DNA]</scope>
    <source>
        <strain evidence="5 6">NIES-35</strain>
    </source>
</reference>
<gene>
    <name evidence="5" type="ORF">Rsub_00264</name>
</gene>
<dbReference type="InterPro" id="IPR013766">
    <property type="entry name" value="Thioredoxin_domain"/>
</dbReference>
<dbReference type="PROSITE" id="PS51352">
    <property type="entry name" value="THIOREDOXIN_2"/>
    <property type="match status" value="1"/>
</dbReference>
<evidence type="ECO:0000259" key="4">
    <source>
        <dbReference type="PROSITE" id="PS51352"/>
    </source>
</evidence>
<comment type="caution">
    <text evidence="5">The sequence shown here is derived from an EMBL/GenBank/DDBJ whole genome shotgun (WGS) entry which is preliminary data.</text>
</comment>
<dbReference type="EMBL" id="BDRX01000001">
    <property type="protein sequence ID" value="GBF87553.1"/>
    <property type="molecule type" value="Genomic_DNA"/>
</dbReference>
<dbReference type="OrthoDB" id="2121326at2759"/>
<dbReference type="AlphaFoldDB" id="A0A2V0NPW6"/>
<feature type="region of interest" description="Disordered" evidence="3">
    <location>
        <begin position="23"/>
        <end position="42"/>
    </location>
</feature>
<protein>
    <submittedName>
        <fullName evidence="5">Thioredoxin-like protein, chloroplastic</fullName>
    </submittedName>
</protein>
<feature type="domain" description="Thioredoxin" evidence="4">
    <location>
        <begin position="31"/>
        <end position="205"/>
    </location>
</feature>
<organism evidence="5 6">
    <name type="scientific">Raphidocelis subcapitata</name>
    <dbReference type="NCBI Taxonomy" id="307507"/>
    <lineage>
        <taxon>Eukaryota</taxon>
        <taxon>Viridiplantae</taxon>
        <taxon>Chlorophyta</taxon>
        <taxon>core chlorophytes</taxon>
        <taxon>Chlorophyceae</taxon>
        <taxon>CS clade</taxon>
        <taxon>Sphaeropleales</taxon>
        <taxon>Selenastraceae</taxon>
        <taxon>Raphidocelis</taxon>
    </lineage>
</organism>
<proteinExistence type="inferred from homology"/>
<dbReference type="SUPFAM" id="SSF52833">
    <property type="entry name" value="Thioredoxin-like"/>
    <property type="match status" value="1"/>
</dbReference>
<name>A0A2V0NPW6_9CHLO</name>
<feature type="coiled-coil region" evidence="2">
    <location>
        <begin position="46"/>
        <end position="80"/>
    </location>
</feature>
<keyword evidence="2" id="KW-0175">Coiled coil</keyword>